<dbReference type="GeneID" id="91104215"/>
<gene>
    <name evidence="1" type="ORF">V865_005414</name>
</gene>
<reference evidence="1 2" key="1">
    <citation type="submission" date="2024-01" db="EMBL/GenBank/DDBJ databases">
        <title>Comparative genomics of Cryptococcus and Kwoniella reveals pathogenesis evolution and contrasting modes of karyotype evolution via chromosome fusion or intercentromeric recombination.</title>
        <authorList>
            <person name="Coelho M.A."/>
            <person name="David-Palma M."/>
            <person name="Shea T."/>
            <person name="Bowers K."/>
            <person name="McGinley-Smith S."/>
            <person name="Mohammad A.W."/>
            <person name="Gnirke A."/>
            <person name="Yurkov A.M."/>
            <person name="Nowrousian M."/>
            <person name="Sun S."/>
            <person name="Cuomo C.A."/>
            <person name="Heitman J."/>
        </authorList>
    </citation>
    <scope>NUCLEOTIDE SEQUENCE [LARGE SCALE GENOMIC DNA]</scope>
    <source>
        <strain evidence="1 2">PYCC6329</strain>
    </source>
</reference>
<name>A0AAX4KLE8_9TREE</name>
<dbReference type="RefSeq" id="XP_066085283.1">
    <property type="nucleotide sequence ID" value="XM_066229186.1"/>
</dbReference>
<dbReference type="EMBL" id="CP144089">
    <property type="protein sequence ID" value="WWD07316.1"/>
    <property type="molecule type" value="Genomic_DNA"/>
</dbReference>
<accession>A0AAX4KLE8</accession>
<proteinExistence type="predicted"/>
<dbReference type="AlphaFoldDB" id="A0AAX4KLE8"/>
<evidence type="ECO:0000313" key="2">
    <source>
        <dbReference type="Proteomes" id="UP001358614"/>
    </source>
</evidence>
<dbReference type="Proteomes" id="UP001358614">
    <property type="component" value="Chromosome 1"/>
</dbReference>
<keyword evidence="2" id="KW-1185">Reference proteome</keyword>
<dbReference type="KEGG" id="ker:91104215"/>
<organism evidence="1 2">
    <name type="scientific">Kwoniella europaea PYCC6329</name>
    <dbReference type="NCBI Taxonomy" id="1423913"/>
    <lineage>
        <taxon>Eukaryota</taxon>
        <taxon>Fungi</taxon>
        <taxon>Dikarya</taxon>
        <taxon>Basidiomycota</taxon>
        <taxon>Agaricomycotina</taxon>
        <taxon>Tremellomycetes</taxon>
        <taxon>Tremellales</taxon>
        <taxon>Cryptococcaceae</taxon>
        <taxon>Kwoniella</taxon>
    </lineage>
</organism>
<evidence type="ECO:0000313" key="1">
    <source>
        <dbReference type="EMBL" id="WWD07316.1"/>
    </source>
</evidence>
<protein>
    <submittedName>
        <fullName evidence="1">Uncharacterized protein</fullName>
    </submittedName>
</protein>
<sequence>MTLKLMTNTGQISPLGIFIAGSRLEDVEICSYAIKTPGTVGWSARRIARSRLGSGDNPLMDIHLAPIWHFTRIRPTYSSALLKVTKYFTFSQASAEEKDCIAREFEMAISLFRQQGI</sequence>